<dbReference type="SMART" id="SM00465">
    <property type="entry name" value="GIYc"/>
    <property type="match status" value="1"/>
</dbReference>
<comment type="caution">
    <text evidence="4">The sequence shown here is derived from an EMBL/GenBank/DDBJ whole genome shotgun (WGS) entry which is preliminary data.</text>
</comment>
<feature type="domain" description="GIY-YIG" evidence="2">
    <location>
        <begin position="18"/>
        <end position="95"/>
    </location>
</feature>
<evidence type="ECO:0000259" key="2">
    <source>
        <dbReference type="PROSITE" id="PS50164"/>
    </source>
</evidence>
<dbReference type="SUPFAM" id="SSF82771">
    <property type="entry name" value="GIY-YIG endonuclease"/>
    <property type="match status" value="1"/>
</dbReference>
<dbReference type="AlphaFoldDB" id="A0A1V4HS56"/>
<keyword evidence="1" id="KW-0233">DNA recombination</keyword>
<evidence type="ECO:0000313" key="4">
    <source>
        <dbReference type="EMBL" id="OPH61750.1"/>
    </source>
</evidence>
<dbReference type="GO" id="GO:0015074">
    <property type="term" value="P:DNA integration"/>
    <property type="evidence" value="ECO:0007669"/>
    <property type="project" value="InterPro"/>
</dbReference>
<dbReference type="Gene3D" id="1.10.443.10">
    <property type="entry name" value="Intergrase catalytic core"/>
    <property type="match status" value="1"/>
</dbReference>
<proteinExistence type="predicted"/>
<dbReference type="PROSITE" id="PS51898">
    <property type="entry name" value="TYR_RECOMBINASE"/>
    <property type="match status" value="1"/>
</dbReference>
<dbReference type="InterPro" id="IPR011010">
    <property type="entry name" value="DNA_brk_join_enz"/>
</dbReference>
<dbReference type="GO" id="GO:0006310">
    <property type="term" value="P:DNA recombination"/>
    <property type="evidence" value="ECO:0007669"/>
    <property type="project" value="UniProtKB-KW"/>
</dbReference>
<dbReference type="InterPro" id="IPR035901">
    <property type="entry name" value="GIY-YIG_endonuc_sf"/>
</dbReference>
<dbReference type="SUPFAM" id="SSF56349">
    <property type="entry name" value="DNA breaking-rejoining enzymes"/>
    <property type="match status" value="1"/>
</dbReference>
<protein>
    <recommendedName>
        <fullName evidence="6">GIY-YIG domain-containing protein</fullName>
    </recommendedName>
</protein>
<sequence length="286" mass="33454">MVELEGKRRVRENKKDNVTYYIYRFINKNGEVIYVGKTVQPIKNRMGVHFGFSGHLKLECYEQKESIEYITLKSRIDMNIKEMYYIGKWKPVFNSDYNKLYHEEMTIKINEDDNWIILNEDIEKFNENKKKKPINHLTLEDIKKFVDSIDVNTLTGKRDKAILLLSFSLGLRISELTSINVEDIEITDKELIIKIFNNTKNAYISKIVMYSHNEYCTIVALQDWIKNSKIKSDSLFRSIKKSDLVFTRLSSQSVTDIVKKYSTLAGFDPTLYSGDSLKSGYVKSNL</sequence>
<dbReference type="STRING" id="1469647.BC351_00470"/>
<accession>A0A1V4HS56</accession>
<dbReference type="GO" id="GO:0003677">
    <property type="term" value="F:DNA binding"/>
    <property type="evidence" value="ECO:0007669"/>
    <property type="project" value="InterPro"/>
</dbReference>
<dbReference type="Proteomes" id="UP000190626">
    <property type="component" value="Unassembled WGS sequence"/>
</dbReference>
<gene>
    <name evidence="4" type="ORF">BC351_00470</name>
</gene>
<dbReference type="Pfam" id="PF01541">
    <property type="entry name" value="GIY-YIG"/>
    <property type="match status" value="1"/>
</dbReference>
<dbReference type="EMBL" id="MBTG01000001">
    <property type="protein sequence ID" value="OPH61750.1"/>
    <property type="molecule type" value="Genomic_DNA"/>
</dbReference>
<dbReference type="OrthoDB" id="9815875at2"/>
<reference evidence="5" key="1">
    <citation type="submission" date="2016-07" db="EMBL/GenBank/DDBJ databases">
        <authorList>
            <person name="Florea S."/>
            <person name="Webb J.S."/>
            <person name="Jaromczyk J."/>
            <person name="Schardl C.L."/>
        </authorList>
    </citation>
    <scope>NUCLEOTIDE SEQUENCE [LARGE SCALE GENOMIC DNA]</scope>
    <source>
        <strain evidence="5">CY1</strain>
    </source>
</reference>
<name>A0A1V4HS56_9BACL</name>
<dbReference type="InterPro" id="IPR013762">
    <property type="entry name" value="Integrase-like_cat_sf"/>
</dbReference>
<keyword evidence="5" id="KW-1185">Reference proteome</keyword>
<evidence type="ECO:0000256" key="1">
    <source>
        <dbReference type="ARBA" id="ARBA00023172"/>
    </source>
</evidence>
<evidence type="ECO:0000259" key="3">
    <source>
        <dbReference type="PROSITE" id="PS51898"/>
    </source>
</evidence>
<evidence type="ECO:0000313" key="5">
    <source>
        <dbReference type="Proteomes" id="UP000190626"/>
    </source>
</evidence>
<dbReference type="PROSITE" id="PS50164">
    <property type="entry name" value="GIY_YIG"/>
    <property type="match status" value="1"/>
</dbReference>
<dbReference type="Pfam" id="PF00589">
    <property type="entry name" value="Phage_integrase"/>
    <property type="match status" value="1"/>
</dbReference>
<dbReference type="RefSeq" id="WP_079408746.1">
    <property type="nucleotide sequence ID" value="NZ_MBTG01000001.1"/>
</dbReference>
<evidence type="ECO:0008006" key="6">
    <source>
        <dbReference type="Google" id="ProtNLM"/>
    </source>
</evidence>
<feature type="domain" description="Tyr recombinase" evidence="3">
    <location>
        <begin position="132"/>
        <end position="286"/>
    </location>
</feature>
<organism evidence="4 5">
    <name type="scientific">Paenibacillus ferrarius</name>
    <dbReference type="NCBI Taxonomy" id="1469647"/>
    <lineage>
        <taxon>Bacteria</taxon>
        <taxon>Bacillati</taxon>
        <taxon>Bacillota</taxon>
        <taxon>Bacilli</taxon>
        <taxon>Bacillales</taxon>
        <taxon>Paenibacillaceae</taxon>
        <taxon>Paenibacillus</taxon>
    </lineage>
</organism>
<dbReference type="InterPro" id="IPR000305">
    <property type="entry name" value="GIY-YIG_endonuc"/>
</dbReference>
<dbReference type="InterPro" id="IPR002104">
    <property type="entry name" value="Integrase_catalytic"/>
</dbReference>
<dbReference type="Gene3D" id="3.40.1440.10">
    <property type="entry name" value="GIY-YIG endonuclease"/>
    <property type="match status" value="1"/>
</dbReference>